<organism evidence="1 2">
    <name type="scientific">Gigaspora margarita</name>
    <dbReference type="NCBI Taxonomy" id="4874"/>
    <lineage>
        <taxon>Eukaryota</taxon>
        <taxon>Fungi</taxon>
        <taxon>Fungi incertae sedis</taxon>
        <taxon>Mucoromycota</taxon>
        <taxon>Glomeromycotina</taxon>
        <taxon>Glomeromycetes</taxon>
        <taxon>Diversisporales</taxon>
        <taxon>Gigasporaceae</taxon>
        <taxon>Gigaspora</taxon>
    </lineage>
</organism>
<gene>
    <name evidence="1" type="ORF">GMARGA_LOCUS33019</name>
</gene>
<evidence type="ECO:0000313" key="1">
    <source>
        <dbReference type="EMBL" id="CAG8836400.1"/>
    </source>
</evidence>
<protein>
    <submittedName>
        <fullName evidence="1">16094_t:CDS:1</fullName>
    </submittedName>
</protein>
<evidence type="ECO:0000313" key="2">
    <source>
        <dbReference type="Proteomes" id="UP000789901"/>
    </source>
</evidence>
<dbReference type="Proteomes" id="UP000789901">
    <property type="component" value="Unassembled WGS sequence"/>
</dbReference>
<reference evidence="1 2" key="1">
    <citation type="submission" date="2021-06" db="EMBL/GenBank/DDBJ databases">
        <authorList>
            <person name="Kallberg Y."/>
            <person name="Tangrot J."/>
            <person name="Rosling A."/>
        </authorList>
    </citation>
    <scope>NUCLEOTIDE SEQUENCE [LARGE SCALE GENOMIC DNA]</scope>
    <source>
        <strain evidence="1 2">120-4 pot B 10/14</strain>
    </source>
</reference>
<feature type="non-terminal residue" evidence="1">
    <location>
        <position position="85"/>
    </location>
</feature>
<proteinExistence type="predicted"/>
<name>A0ABN7WQ07_GIGMA</name>
<keyword evidence="2" id="KW-1185">Reference proteome</keyword>
<comment type="caution">
    <text evidence="1">The sequence shown here is derived from an EMBL/GenBank/DDBJ whole genome shotgun (WGS) entry which is preliminary data.</text>
</comment>
<accession>A0ABN7WQ07</accession>
<sequence>MNSTAAIQIHIDLKEPNALRRATIAYRKMIHALEQKKRIESLVHAFYLEEVLNRFPKQDTLRLQRTTPRYFTNAASRVHCLFERH</sequence>
<dbReference type="EMBL" id="CAJVQB010053490">
    <property type="protein sequence ID" value="CAG8836400.1"/>
    <property type="molecule type" value="Genomic_DNA"/>
</dbReference>